<evidence type="ECO:0000259" key="1">
    <source>
        <dbReference type="PROSITE" id="PS50883"/>
    </source>
</evidence>
<dbReference type="RefSeq" id="WP_208631320.1">
    <property type="nucleotide sequence ID" value="NZ_JASPFP010000001.1"/>
</dbReference>
<organism evidence="2 3">
    <name type="scientific">Sphingomonas aurantiaca</name>
    <dbReference type="NCBI Taxonomy" id="185949"/>
    <lineage>
        <taxon>Bacteria</taxon>
        <taxon>Pseudomonadati</taxon>
        <taxon>Pseudomonadota</taxon>
        <taxon>Alphaproteobacteria</taxon>
        <taxon>Sphingomonadales</taxon>
        <taxon>Sphingomonadaceae</taxon>
        <taxon>Sphingomonas</taxon>
    </lineage>
</organism>
<comment type="caution">
    <text evidence="2">The sequence shown here is derived from an EMBL/GenBank/DDBJ whole genome shotgun (WGS) entry which is preliminary data.</text>
</comment>
<dbReference type="EMBL" id="QAOG01000001">
    <property type="protein sequence ID" value="PTQ62808.1"/>
    <property type="molecule type" value="Genomic_DNA"/>
</dbReference>
<dbReference type="PANTHER" id="PTHR33121">
    <property type="entry name" value="CYCLIC DI-GMP PHOSPHODIESTERASE PDEF"/>
    <property type="match status" value="1"/>
</dbReference>
<dbReference type="SMART" id="SM00052">
    <property type="entry name" value="EAL"/>
    <property type="match status" value="1"/>
</dbReference>
<dbReference type="InterPro" id="IPR043128">
    <property type="entry name" value="Rev_trsase/Diguanyl_cyclase"/>
</dbReference>
<dbReference type="Proteomes" id="UP000244189">
    <property type="component" value="Unassembled WGS sequence"/>
</dbReference>
<dbReference type="Gene3D" id="3.20.20.450">
    <property type="entry name" value="EAL domain"/>
    <property type="match status" value="1"/>
</dbReference>
<dbReference type="InterPro" id="IPR000160">
    <property type="entry name" value="GGDEF_dom"/>
</dbReference>
<dbReference type="InterPro" id="IPR029787">
    <property type="entry name" value="Nucleotide_cyclase"/>
</dbReference>
<dbReference type="GO" id="GO:0071111">
    <property type="term" value="F:cyclic-guanylate-specific phosphodiesterase activity"/>
    <property type="evidence" value="ECO:0007669"/>
    <property type="project" value="InterPro"/>
</dbReference>
<dbReference type="AlphaFoldDB" id="A0A2T5GU20"/>
<keyword evidence="3" id="KW-1185">Reference proteome</keyword>
<name>A0A2T5GU20_9SPHN</name>
<dbReference type="SMART" id="SM00267">
    <property type="entry name" value="GGDEF"/>
    <property type="match status" value="1"/>
</dbReference>
<accession>A0A2T5GU20</accession>
<dbReference type="Pfam" id="PF00563">
    <property type="entry name" value="EAL"/>
    <property type="match status" value="1"/>
</dbReference>
<gene>
    <name evidence="2" type="ORF">C8J26_1092</name>
</gene>
<protein>
    <submittedName>
        <fullName evidence="2">EAL domain-containing protein (Putative c-di-GMP-specific phosphodiesterase class I)</fullName>
    </submittedName>
</protein>
<proteinExistence type="predicted"/>
<dbReference type="CDD" id="cd01948">
    <property type="entry name" value="EAL"/>
    <property type="match status" value="1"/>
</dbReference>
<sequence length="450" mass="49161">MREFPQSRVASSVQADDPVGALGPVSQAVIPARPHRAIAWQFLILAEIENFGVLRRHLGRPRADMLILDVAARISSVLPDARIVVAGRDMVEIAFESEARLALDVAITALEGALDLPFDIDGEQHKVHVQFGAAAGATIGDRDEVHLVEEAERALADARSERVAVARDVNAGAASIDRAQLASDLTIAIDAEELFLQYQPKVHLRRQEITSVEALVRWNHATRGLVLPSDFIPIAEESRDIVALTLWTIRRSIRDQRTLAAHGHELRIFINIAGVLLADARFVRTVCALVETSGARLGFEITETSVIRDPESAIANLKIFADIGIVIAIDDYGAGLSSLAYLKQLPARELKIDKLFVTQLTSSNRDPLIVRSTIDLAHALEMEVVAEGVETQAAMALLSVMGCDMIQGFLISRPINLDALIHFLAEEKHLAIAAEARAPFNRLATVWKRG</sequence>
<dbReference type="InterPro" id="IPR001633">
    <property type="entry name" value="EAL_dom"/>
</dbReference>
<dbReference type="SUPFAM" id="SSF55073">
    <property type="entry name" value="Nucleotide cyclase"/>
    <property type="match status" value="1"/>
</dbReference>
<evidence type="ECO:0000313" key="3">
    <source>
        <dbReference type="Proteomes" id="UP000244189"/>
    </source>
</evidence>
<dbReference type="PROSITE" id="PS50883">
    <property type="entry name" value="EAL"/>
    <property type="match status" value="1"/>
</dbReference>
<evidence type="ECO:0000313" key="2">
    <source>
        <dbReference type="EMBL" id="PTQ62808.1"/>
    </source>
</evidence>
<feature type="domain" description="EAL" evidence="1">
    <location>
        <begin position="178"/>
        <end position="428"/>
    </location>
</feature>
<dbReference type="Gene3D" id="3.30.70.270">
    <property type="match status" value="1"/>
</dbReference>
<dbReference type="SUPFAM" id="SSF141868">
    <property type="entry name" value="EAL domain-like"/>
    <property type="match status" value="1"/>
</dbReference>
<reference evidence="2 3" key="1">
    <citation type="submission" date="2018-04" db="EMBL/GenBank/DDBJ databases">
        <title>Genomic Encyclopedia of Type Strains, Phase III (KMG-III): the genomes of soil and plant-associated and newly described type strains.</title>
        <authorList>
            <person name="Whitman W."/>
        </authorList>
    </citation>
    <scope>NUCLEOTIDE SEQUENCE [LARGE SCALE GENOMIC DNA]</scope>
    <source>
        <strain evidence="2 3">MA101b</strain>
    </source>
</reference>
<dbReference type="PANTHER" id="PTHR33121:SF70">
    <property type="entry name" value="SIGNALING PROTEIN YKOW"/>
    <property type="match status" value="1"/>
</dbReference>
<dbReference type="InterPro" id="IPR035919">
    <property type="entry name" value="EAL_sf"/>
</dbReference>
<dbReference type="InterPro" id="IPR050706">
    <property type="entry name" value="Cyclic-di-GMP_PDE-like"/>
</dbReference>